<feature type="signal peptide" evidence="3">
    <location>
        <begin position="1"/>
        <end position="32"/>
    </location>
</feature>
<keyword evidence="8" id="KW-1185">Reference proteome</keyword>
<keyword evidence="1 3" id="KW-0732">Signal</keyword>
<dbReference type="GO" id="GO:0015159">
    <property type="term" value="F:polysaccharide transmembrane transporter activity"/>
    <property type="evidence" value="ECO:0007669"/>
    <property type="project" value="InterPro"/>
</dbReference>
<dbReference type="AlphaFoldDB" id="A0A7C9RA52"/>
<evidence type="ECO:0000313" key="7">
    <source>
        <dbReference type="EMBL" id="NGN43822.1"/>
    </source>
</evidence>
<organism evidence="7 8">
    <name type="scientific">Mesorhizobium zhangyense</name>
    <dbReference type="NCBI Taxonomy" id="1776730"/>
    <lineage>
        <taxon>Bacteria</taxon>
        <taxon>Pseudomonadati</taxon>
        <taxon>Pseudomonadota</taxon>
        <taxon>Alphaproteobacteria</taxon>
        <taxon>Hyphomicrobiales</taxon>
        <taxon>Phyllobacteriaceae</taxon>
        <taxon>Mesorhizobium</taxon>
    </lineage>
</organism>
<feature type="domain" description="Polysaccharide export protein N-terminal" evidence="4">
    <location>
        <begin position="37"/>
        <end position="117"/>
    </location>
</feature>
<evidence type="ECO:0000259" key="6">
    <source>
        <dbReference type="Pfam" id="PF25994"/>
    </source>
</evidence>
<feature type="chain" id="PRO_5028820086" evidence="3">
    <location>
        <begin position="33"/>
        <end position="441"/>
    </location>
</feature>
<protein>
    <submittedName>
        <fullName evidence="7">Exopolysaccharide biosynthesis protein</fullName>
    </submittedName>
</protein>
<dbReference type="PANTHER" id="PTHR33619">
    <property type="entry name" value="POLYSACCHARIDE EXPORT PROTEIN GFCE-RELATED"/>
    <property type="match status" value="1"/>
</dbReference>
<dbReference type="Gene3D" id="3.10.560.10">
    <property type="entry name" value="Outer membrane lipoprotein wza domain like"/>
    <property type="match status" value="1"/>
</dbReference>
<feature type="region of interest" description="Disordered" evidence="2">
    <location>
        <begin position="415"/>
        <end position="441"/>
    </location>
</feature>
<feature type="domain" description="Soluble ligand binding" evidence="5">
    <location>
        <begin position="123"/>
        <end position="153"/>
    </location>
</feature>
<dbReference type="PANTHER" id="PTHR33619:SF3">
    <property type="entry name" value="POLYSACCHARIDE EXPORT PROTEIN GFCE-RELATED"/>
    <property type="match status" value="1"/>
</dbReference>
<dbReference type="Pfam" id="PF02563">
    <property type="entry name" value="Poly_export"/>
    <property type="match status" value="1"/>
</dbReference>
<dbReference type="Pfam" id="PF10531">
    <property type="entry name" value="SLBB"/>
    <property type="match status" value="1"/>
</dbReference>
<gene>
    <name evidence="7" type="ORF">G6N74_22410</name>
</gene>
<proteinExistence type="predicted"/>
<sequence length="441" mass="47736">MAVHCKIQLRRFRQVLALGVAFAVGLTSLAGAENGELAPQTKLRLTVVQWMPTKGEYQQWGALGGEFIVSQAGTVLLPVIGSIPVGNLDTSGLAEEIATRLQSKIGLVNKPDTTVEIVEYPPVYVVGDVTKPGQYQFRLGMTVLQALALSGGELRSDAHSQDEIKLVGELKGVDDDILRCMARIARLEAEMSGTTEIKFPQPPLGNSESRAAAEIFGQEKIIFSARANALDRQTKSLSELRDLLDAEINVLQEKIKGADLNIKSAEDELVGVKVLVDKGVAIVSRRSDLERALAGFRADRLDQVTAIMRARQGITEATRSLEGLRDQQQTDVATELQKEQANLDQLRLKRDVAQRLLLDTLASASNAPRPGEPTLIEFSVTRQDTSGEPKQIQVSEATTLLPGDVLKVTYNKQAPVSSEPAAASLNAPSTNNAKSEQARSQ</sequence>
<evidence type="ECO:0000256" key="3">
    <source>
        <dbReference type="SAM" id="SignalP"/>
    </source>
</evidence>
<evidence type="ECO:0000256" key="1">
    <source>
        <dbReference type="ARBA" id="ARBA00022729"/>
    </source>
</evidence>
<evidence type="ECO:0000259" key="4">
    <source>
        <dbReference type="Pfam" id="PF02563"/>
    </source>
</evidence>
<dbReference type="EMBL" id="JAAKZG010000011">
    <property type="protein sequence ID" value="NGN43822.1"/>
    <property type="molecule type" value="Genomic_DNA"/>
</dbReference>
<accession>A0A7C9RA52</accession>
<comment type="caution">
    <text evidence="7">The sequence shown here is derived from an EMBL/GenBank/DDBJ whole genome shotgun (WGS) entry which is preliminary data.</text>
</comment>
<dbReference type="Pfam" id="PF25994">
    <property type="entry name" value="HH_AprE"/>
    <property type="match status" value="1"/>
</dbReference>
<dbReference type="InterPro" id="IPR019554">
    <property type="entry name" value="Soluble_ligand-bd"/>
</dbReference>
<feature type="compositionally biased region" description="Polar residues" evidence="2">
    <location>
        <begin position="426"/>
        <end position="441"/>
    </location>
</feature>
<dbReference type="InterPro" id="IPR049712">
    <property type="entry name" value="Poly_export"/>
</dbReference>
<dbReference type="InterPro" id="IPR003715">
    <property type="entry name" value="Poly_export_N"/>
</dbReference>
<reference evidence="7 8" key="1">
    <citation type="submission" date="2020-02" db="EMBL/GenBank/DDBJ databases">
        <title>Genome sequence of the type strain CGMCC 1.15528 of Mesorhizobium zhangyense.</title>
        <authorList>
            <person name="Gao J."/>
            <person name="Sun J."/>
        </authorList>
    </citation>
    <scope>NUCLEOTIDE SEQUENCE [LARGE SCALE GENOMIC DNA]</scope>
    <source>
        <strain evidence="7 8">CGMCC 1.15528</strain>
    </source>
</reference>
<name>A0A7C9RA52_9HYPH</name>
<dbReference type="RefSeq" id="WP_165120225.1">
    <property type="nucleotide sequence ID" value="NZ_JAAKZG010000011.1"/>
</dbReference>
<evidence type="ECO:0000256" key="2">
    <source>
        <dbReference type="SAM" id="MobiDB-lite"/>
    </source>
</evidence>
<dbReference type="InterPro" id="IPR058781">
    <property type="entry name" value="HH_AprE-like"/>
</dbReference>
<evidence type="ECO:0000313" key="8">
    <source>
        <dbReference type="Proteomes" id="UP000481252"/>
    </source>
</evidence>
<evidence type="ECO:0000259" key="5">
    <source>
        <dbReference type="Pfam" id="PF10531"/>
    </source>
</evidence>
<dbReference type="Gene3D" id="3.30.1950.10">
    <property type="entry name" value="wza like domain"/>
    <property type="match status" value="1"/>
</dbReference>
<feature type="domain" description="AprE-like long alpha-helical hairpin" evidence="6">
    <location>
        <begin position="173"/>
        <end position="353"/>
    </location>
</feature>
<dbReference type="Proteomes" id="UP000481252">
    <property type="component" value="Unassembled WGS sequence"/>
</dbReference>